<dbReference type="InterPro" id="IPR000048">
    <property type="entry name" value="IQ_motif_EF-hand-BS"/>
</dbReference>
<evidence type="ECO:0000313" key="2">
    <source>
        <dbReference type="EMBL" id="GFD41633.1"/>
    </source>
</evidence>
<dbReference type="SMART" id="SM00015">
    <property type="entry name" value="IQ"/>
    <property type="match status" value="2"/>
</dbReference>
<name>A0A699W4H0_TANCI</name>
<organism evidence="2">
    <name type="scientific">Tanacetum cinerariifolium</name>
    <name type="common">Dalmatian daisy</name>
    <name type="synonym">Chrysanthemum cinerariifolium</name>
    <dbReference type="NCBI Taxonomy" id="118510"/>
    <lineage>
        <taxon>Eukaryota</taxon>
        <taxon>Viridiplantae</taxon>
        <taxon>Streptophyta</taxon>
        <taxon>Embryophyta</taxon>
        <taxon>Tracheophyta</taxon>
        <taxon>Spermatophyta</taxon>
        <taxon>Magnoliopsida</taxon>
        <taxon>eudicotyledons</taxon>
        <taxon>Gunneridae</taxon>
        <taxon>Pentapetalae</taxon>
        <taxon>asterids</taxon>
        <taxon>campanulids</taxon>
        <taxon>Asterales</taxon>
        <taxon>Asteraceae</taxon>
        <taxon>Asteroideae</taxon>
        <taxon>Anthemideae</taxon>
        <taxon>Anthemidinae</taxon>
        <taxon>Tanacetum</taxon>
    </lineage>
</organism>
<dbReference type="EMBL" id="BKCJ011556517">
    <property type="protein sequence ID" value="GFD41633.1"/>
    <property type="molecule type" value="Genomic_DNA"/>
</dbReference>
<keyword evidence="1" id="KW-0112">Calmodulin-binding</keyword>
<comment type="caution">
    <text evidence="2">The sequence shown here is derived from an EMBL/GenBank/DDBJ whole genome shotgun (WGS) entry which is preliminary data.</text>
</comment>
<proteinExistence type="predicted"/>
<accession>A0A699W4H0</accession>
<dbReference type="PROSITE" id="PS50096">
    <property type="entry name" value="IQ"/>
    <property type="match status" value="2"/>
</dbReference>
<gene>
    <name evidence="2" type="ORF">Tci_913602</name>
</gene>
<sequence length="75" mass="8924">MQSVFRGWLMRREFLRKKEPTTKIQSLIFTCLKTFNSHKDAAIVIQRYARGYITRKRLLDGLLEKQRLRGGIVLQ</sequence>
<dbReference type="Pfam" id="PF00612">
    <property type="entry name" value="IQ"/>
    <property type="match status" value="2"/>
</dbReference>
<protein>
    <submittedName>
        <fullName evidence="2">Abnormal spindle-like microcephaly-associated protein homolog isoform X1</fullName>
    </submittedName>
</protein>
<dbReference type="Gene3D" id="1.20.5.190">
    <property type="match status" value="2"/>
</dbReference>
<dbReference type="InterPro" id="IPR027417">
    <property type="entry name" value="P-loop_NTPase"/>
</dbReference>
<dbReference type="AlphaFoldDB" id="A0A699W4H0"/>
<dbReference type="GO" id="GO:0005516">
    <property type="term" value="F:calmodulin binding"/>
    <property type="evidence" value="ECO:0007669"/>
    <property type="project" value="UniProtKB-KW"/>
</dbReference>
<reference evidence="2" key="1">
    <citation type="journal article" date="2019" name="Sci. Rep.">
        <title>Draft genome of Tanacetum cinerariifolium, the natural source of mosquito coil.</title>
        <authorList>
            <person name="Yamashiro T."/>
            <person name="Shiraishi A."/>
            <person name="Satake H."/>
            <person name="Nakayama K."/>
        </authorList>
    </citation>
    <scope>NUCLEOTIDE SEQUENCE</scope>
</reference>
<evidence type="ECO:0000256" key="1">
    <source>
        <dbReference type="ARBA" id="ARBA00022860"/>
    </source>
</evidence>
<dbReference type="SUPFAM" id="SSF52540">
    <property type="entry name" value="P-loop containing nucleoside triphosphate hydrolases"/>
    <property type="match status" value="1"/>
</dbReference>